<dbReference type="Pfam" id="PF08922">
    <property type="entry name" value="DUF1905"/>
    <property type="match status" value="1"/>
</dbReference>
<keyword evidence="1" id="KW-0175">Coiled coil</keyword>
<dbReference type="STRING" id="682795.AciX8_1625"/>
<dbReference type="Gene3D" id="2.40.30.100">
    <property type="entry name" value="AF2212/PG0164-like"/>
    <property type="match status" value="1"/>
</dbReference>
<keyword evidence="3" id="KW-1185">Reference proteome</keyword>
<dbReference type="SUPFAM" id="SSF141694">
    <property type="entry name" value="AF2212/PG0164-like"/>
    <property type="match status" value="1"/>
</dbReference>
<evidence type="ECO:0000256" key="1">
    <source>
        <dbReference type="SAM" id="Coils"/>
    </source>
</evidence>
<accession>G8NNT9</accession>
<dbReference type="HOGENOM" id="CLU_1260944_0_0_0"/>
<dbReference type="KEGG" id="gma:AciX8_1625"/>
<dbReference type="InterPro" id="IPR037079">
    <property type="entry name" value="AF2212/PG0164-like_sf"/>
</dbReference>
<dbReference type="eggNOG" id="COG4430">
    <property type="taxonomic scope" value="Bacteria"/>
</dbReference>
<evidence type="ECO:0000313" key="3">
    <source>
        <dbReference type="Proteomes" id="UP000007113"/>
    </source>
</evidence>
<dbReference type="EMBL" id="CP003130">
    <property type="protein sequence ID" value="AEU35964.1"/>
    <property type="molecule type" value="Genomic_DNA"/>
</dbReference>
<feature type="coiled-coil region" evidence="1">
    <location>
        <begin position="135"/>
        <end position="162"/>
    </location>
</feature>
<dbReference type="RefSeq" id="WP_014264843.1">
    <property type="nucleotide sequence ID" value="NC_016631.1"/>
</dbReference>
<gene>
    <name evidence="2" type="ordered locus">AciX8_1625</name>
</gene>
<dbReference type="OrthoDB" id="116808at2"/>
<protein>
    <recommendedName>
        <fullName evidence="4">DUF1905 domain-containing protein</fullName>
    </recommendedName>
</protein>
<proteinExistence type="predicted"/>
<reference evidence="2 3" key="1">
    <citation type="submission" date="2011-11" db="EMBL/GenBank/DDBJ databases">
        <title>Complete sequence of Granulicella mallensis MP5ACTX8.</title>
        <authorList>
            <consortium name="US DOE Joint Genome Institute"/>
            <person name="Lucas S."/>
            <person name="Copeland A."/>
            <person name="Lapidus A."/>
            <person name="Cheng J.-F."/>
            <person name="Goodwin L."/>
            <person name="Pitluck S."/>
            <person name="Peters L."/>
            <person name="Lu M."/>
            <person name="Detter J.C."/>
            <person name="Han C."/>
            <person name="Tapia R."/>
            <person name="Land M."/>
            <person name="Hauser L."/>
            <person name="Kyrpides N."/>
            <person name="Ivanova N."/>
            <person name="Mikhailova N."/>
            <person name="Pagani I."/>
            <person name="Rawat S."/>
            <person name="Mannisto M."/>
            <person name="Haggblom M."/>
            <person name="Woyke T."/>
        </authorList>
    </citation>
    <scope>NUCLEOTIDE SEQUENCE [LARGE SCALE GENOMIC DNA]</scope>
    <source>
        <strain evidence="3">ATCC BAA-1857 / DSM 23137 / MP5ACTX8</strain>
    </source>
</reference>
<name>G8NNT9_GRAMM</name>
<evidence type="ECO:0008006" key="4">
    <source>
        <dbReference type="Google" id="ProtNLM"/>
    </source>
</evidence>
<sequence length="221" mass="25251">MAAGKSKTFRAALEKGDRSLGWTIARVPFEPSEIWPKMVRLRVRGEINGFAFRTSLFPDPRGGFYLLVNRVMQRGASVSSGEMAEFSLQPDMEARAAELPDELAVLLDDEPGLREWYDELTEYMRREIGKWIAGVKSDEARMRRAEQAAERLLAAMEGERELPPVIEAAFRKRPKARVGWAKMTPVQRRGELMAVFHYQTPEARERRVGKLCDLAEKRVLL</sequence>
<dbReference type="Pfam" id="PF13376">
    <property type="entry name" value="OmdA"/>
    <property type="match status" value="2"/>
</dbReference>
<evidence type="ECO:0000313" key="2">
    <source>
        <dbReference type="EMBL" id="AEU35964.1"/>
    </source>
</evidence>
<dbReference type="AlphaFoldDB" id="G8NNT9"/>
<dbReference type="Proteomes" id="UP000007113">
    <property type="component" value="Chromosome"/>
</dbReference>
<dbReference type="InterPro" id="IPR015018">
    <property type="entry name" value="DUF1905"/>
</dbReference>
<organism evidence="2 3">
    <name type="scientific">Granulicella mallensis (strain ATCC BAA-1857 / DSM 23137 / MP5ACTX8)</name>
    <dbReference type="NCBI Taxonomy" id="682795"/>
    <lineage>
        <taxon>Bacteria</taxon>
        <taxon>Pseudomonadati</taxon>
        <taxon>Acidobacteriota</taxon>
        <taxon>Terriglobia</taxon>
        <taxon>Terriglobales</taxon>
        <taxon>Acidobacteriaceae</taxon>
        <taxon>Granulicella</taxon>
    </lineage>
</organism>